<dbReference type="InterPro" id="IPR013328">
    <property type="entry name" value="6PGD_dom2"/>
</dbReference>
<evidence type="ECO:0000259" key="11">
    <source>
        <dbReference type="Pfam" id="PF02558"/>
    </source>
</evidence>
<dbReference type="Pfam" id="PF02558">
    <property type="entry name" value="ApbA"/>
    <property type="match status" value="1"/>
</dbReference>
<comment type="catalytic activity">
    <reaction evidence="8">
        <text>6-phospho-D-gluconate + NADP(+) = D-ribulose 5-phosphate + CO2 + NADPH</text>
        <dbReference type="Rhea" id="RHEA:10116"/>
        <dbReference type="ChEBI" id="CHEBI:16526"/>
        <dbReference type="ChEBI" id="CHEBI:57783"/>
        <dbReference type="ChEBI" id="CHEBI:58121"/>
        <dbReference type="ChEBI" id="CHEBI:58349"/>
        <dbReference type="ChEBI" id="CHEBI:58759"/>
        <dbReference type="EC" id="1.1.1.44"/>
    </reaction>
</comment>
<comment type="catalytic activity">
    <reaction evidence="9 10">
        <text>(R)-pantoate + NADP(+) = 2-dehydropantoate + NADPH + H(+)</text>
        <dbReference type="Rhea" id="RHEA:16233"/>
        <dbReference type="ChEBI" id="CHEBI:11561"/>
        <dbReference type="ChEBI" id="CHEBI:15378"/>
        <dbReference type="ChEBI" id="CHEBI:15980"/>
        <dbReference type="ChEBI" id="CHEBI:57783"/>
        <dbReference type="ChEBI" id="CHEBI:58349"/>
        <dbReference type="EC" id="1.1.1.169"/>
    </reaction>
</comment>
<evidence type="ECO:0000256" key="4">
    <source>
        <dbReference type="ARBA" id="ARBA00019465"/>
    </source>
</evidence>
<evidence type="ECO:0000256" key="9">
    <source>
        <dbReference type="ARBA" id="ARBA00048793"/>
    </source>
</evidence>
<evidence type="ECO:0000256" key="2">
    <source>
        <dbReference type="ARBA" id="ARBA00004994"/>
    </source>
</evidence>
<dbReference type="InterPro" id="IPR013332">
    <property type="entry name" value="KPR_N"/>
</dbReference>
<dbReference type="EC" id="1.1.1.169" evidence="10"/>
<dbReference type="Gene3D" id="3.40.50.720">
    <property type="entry name" value="NAD(P)-binding Rossmann-like Domain"/>
    <property type="match status" value="1"/>
</dbReference>
<feature type="domain" description="Ketopantoate reductase N-terminal" evidence="11">
    <location>
        <begin position="6"/>
        <end position="133"/>
    </location>
</feature>
<comment type="caution">
    <text evidence="13">The sequence shown here is derived from an EMBL/GenBank/DDBJ whole genome shotgun (WGS) entry which is preliminary data.</text>
</comment>
<comment type="pathway">
    <text evidence="2 10">Cofactor biosynthesis; (R)-pantothenate biosynthesis; (R)-pantoate from 3-methyl-2-oxobutanoate: step 2/2.</text>
</comment>
<dbReference type="PANTHER" id="PTHR43765">
    <property type="entry name" value="2-DEHYDROPANTOATE 2-REDUCTASE-RELATED"/>
    <property type="match status" value="1"/>
</dbReference>
<proteinExistence type="inferred from homology"/>
<dbReference type="SUPFAM" id="SSF51735">
    <property type="entry name" value="NAD(P)-binding Rossmann-fold domains"/>
    <property type="match status" value="1"/>
</dbReference>
<sequence length="293" mass="33098">MTLQYGIIGPGAVGTTIAYELLRSLDTDQVHLFGKKAWKVPYRQRDTGEQSELQTQTLAHFDDTLDVLFIAVKTHQLDHVIEQMAHVIDDDTLIILAQNGHGQLEKIDYPHVYQAVVYISGQKTEEGVIHFRDRILQVQEDEFTSELAQHLADTRLELQLKDDIEVEIWYKLLVNLGINSVTAVGRQTAAILRVPEIRNLCRNLLEEGQRIAEAAGIVLPETIVEDIMKIYAGYPDEMGTSMYYDIISGAPLEVDAIQGFMYRKGQELGLYTPYLETVYSILAAAENGKLNYK</sequence>
<keyword evidence="14" id="KW-1185">Reference proteome</keyword>
<keyword evidence="6 10" id="KW-0521">NADP</keyword>
<dbReference type="UniPathway" id="UPA00028">
    <property type="reaction ID" value="UER00004"/>
</dbReference>
<dbReference type="GO" id="GO:0004616">
    <property type="term" value="F:phosphogluconate dehydrogenase (decarboxylating) activity"/>
    <property type="evidence" value="ECO:0007669"/>
    <property type="project" value="UniProtKB-EC"/>
</dbReference>
<dbReference type="GO" id="GO:0015940">
    <property type="term" value="P:pantothenate biosynthetic process"/>
    <property type="evidence" value="ECO:0007669"/>
    <property type="project" value="UniProtKB-UniPathway"/>
</dbReference>
<gene>
    <name evidence="13" type="ORF">SPI02_14590</name>
</gene>
<dbReference type="GO" id="GO:0008677">
    <property type="term" value="F:2-dehydropantoate 2-reductase activity"/>
    <property type="evidence" value="ECO:0007669"/>
    <property type="project" value="UniProtKB-EC"/>
</dbReference>
<dbReference type="NCBIfam" id="TIGR00745">
    <property type="entry name" value="apbA_panE"/>
    <property type="match status" value="1"/>
</dbReference>
<dbReference type="AlphaFoldDB" id="A0A239TKV2"/>
<evidence type="ECO:0000256" key="3">
    <source>
        <dbReference type="ARBA" id="ARBA00007870"/>
    </source>
</evidence>
<comment type="function">
    <text evidence="1 10">Catalyzes the NADPH-dependent reduction of ketopantoate into pantoic acid.</text>
</comment>
<dbReference type="InterPro" id="IPR050838">
    <property type="entry name" value="Ketopantoate_reductase"/>
</dbReference>
<dbReference type="InterPro" id="IPR003710">
    <property type="entry name" value="ApbA"/>
</dbReference>
<dbReference type="RefSeq" id="WP_095107213.1">
    <property type="nucleotide sequence ID" value="NZ_BKAR01000016.1"/>
</dbReference>
<dbReference type="Gene3D" id="1.10.1040.10">
    <property type="entry name" value="N-(1-d-carboxylethyl)-l-norvaline Dehydrogenase, domain 2"/>
    <property type="match status" value="1"/>
</dbReference>
<evidence type="ECO:0000256" key="7">
    <source>
        <dbReference type="ARBA" id="ARBA00023002"/>
    </source>
</evidence>
<evidence type="ECO:0000256" key="1">
    <source>
        <dbReference type="ARBA" id="ARBA00002919"/>
    </source>
</evidence>
<feature type="domain" description="Ketopantoate reductase C-terminal" evidence="12">
    <location>
        <begin position="163"/>
        <end position="285"/>
    </location>
</feature>
<dbReference type="Pfam" id="PF08546">
    <property type="entry name" value="ApbA_C"/>
    <property type="match status" value="1"/>
</dbReference>
<dbReference type="InterPro" id="IPR036291">
    <property type="entry name" value="NAD(P)-bd_dom_sf"/>
</dbReference>
<keyword evidence="5 10" id="KW-0566">Pantothenate biosynthesis</keyword>
<evidence type="ECO:0000259" key="12">
    <source>
        <dbReference type="Pfam" id="PF08546"/>
    </source>
</evidence>
<dbReference type="Proteomes" id="UP000321736">
    <property type="component" value="Unassembled WGS sequence"/>
</dbReference>
<dbReference type="InterPro" id="IPR008927">
    <property type="entry name" value="6-PGluconate_DH-like_C_sf"/>
</dbReference>
<dbReference type="GO" id="GO:0050661">
    <property type="term" value="F:NADP binding"/>
    <property type="evidence" value="ECO:0007669"/>
    <property type="project" value="TreeGrafter"/>
</dbReference>
<name>A0A239TKV2_9STAP</name>
<dbReference type="OrthoDB" id="9793586at2"/>
<keyword evidence="7 10" id="KW-0560">Oxidoreductase</keyword>
<dbReference type="PANTHER" id="PTHR43765:SF2">
    <property type="entry name" value="2-DEHYDROPANTOATE 2-REDUCTASE"/>
    <property type="match status" value="1"/>
</dbReference>
<evidence type="ECO:0000256" key="8">
    <source>
        <dbReference type="ARBA" id="ARBA00048640"/>
    </source>
</evidence>
<dbReference type="NCBIfam" id="NF009542">
    <property type="entry name" value="PRK12921.1-4"/>
    <property type="match status" value="1"/>
</dbReference>
<protein>
    <recommendedName>
        <fullName evidence="4 10">2-dehydropantoate 2-reductase</fullName>
        <ecNumber evidence="10">1.1.1.169</ecNumber>
    </recommendedName>
    <alternativeName>
        <fullName evidence="10">Ketopantoate reductase</fullName>
    </alternativeName>
</protein>
<evidence type="ECO:0000313" key="14">
    <source>
        <dbReference type="Proteomes" id="UP000321736"/>
    </source>
</evidence>
<evidence type="ECO:0000256" key="10">
    <source>
        <dbReference type="RuleBase" id="RU362068"/>
    </source>
</evidence>
<reference evidence="13 14" key="1">
    <citation type="submission" date="2019-07" db="EMBL/GenBank/DDBJ databases">
        <title>Whole genome shotgun sequence of Staphylococcus piscifermentans NBRC 109625.</title>
        <authorList>
            <person name="Hosoyama A."/>
            <person name="Uohara A."/>
            <person name="Ohji S."/>
            <person name="Ichikawa N."/>
        </authorList>
    </citation>
    <scope>NUCLEOTIDE SEQUENCE [LARGE SCALE GENOMIC DNA]</scope>
    <source>
        <strain evidence="13 14">NBRC 109625</strain>
    </source>
</reference>
<dbReference type="GO" id="GO:0005737">
    <property type="term" value="C:cytoplasm"/>
    <property type="evidence" value="ECO:0007669"/>
    <property type="project" value="TreeGrafter"/>
</dbReference>
<evidence type="ECO:0000256" key="5">
    <source>
        <dbReference type="ARBA" id="ARBA00022655"/>
    </source>
</evidence>
<dbReference type="SUPFAM" id="SSF48179">
    <property type="entry name" value="6-phosphogluconate dehydrogenase C-terminal domain-like"/>
    <property type="match status" value="1"/>
</dbReference>
<accession>A0A239TKV2</accession>
<comment type="similarity">
    <text evidence="3 10">Belongs to the ketopantoate reductase family.</text>
</comment>
<dbReference type="InterPro" id="IPR013752">
    <property type="entry name" value="KPA_reductase"/>
</dbReference>
<evidence type="ECO:0000313" key="13">
    <source>
        <dbReference type="EMBL" id="GEP84874.1"/>
    </source>
</evidence>
<organism evidence="13 14">
    <name type="scientific">Staphylococcus piscifermentans</name>
    <dbReference type="NCBI Taxonomy" id="70258"/>
    <lineage>
        <taxon>Bacteria</taxon>
        <taxon>Bacillati</taxon>
        <taxon>Bacillota</taxon>
        <taxon>Bacilli</taxon>
        <taxon>Bacillales</taxon>
        <taxon>Staphylococcaceae</taxon>
        <taxon>Staphylococcus</taxon>
    </lineage>
</organism>
<evidence type="ECO:0000256" key="6">
    <source>
        <dbReference type="ARBA" id="ARBA00022857"/>
    </source>
</evidence>
<dbReference type="FunFam" id="1.10.1040.10:FF:000017">
    <property type="entry name" value="2-dehydropantoate 2-reductase"/>
    <property type="match status" value="1"/>
</dbReference>
<dbReference type="EMBL" id="BKAR01000016">
    <property type="protein sequence ID" value="GEP84874.1"/>
    <property type="molecule type" value="Genomic_DNA"/>
</dbReference>